<keyword evidence="14" id="KW-1185">Reference proteome</keyword>
<feature type="domain" description="HPt" evidence="12">
    <location>
        <begin position="188"/>
        <end position="289"/>
    </location>
</feature>
<comment type="caution">
    <text evidence="13">The sequence shown here is derived from an EMBL/GenBank/DDBJ whole genome shotgun (WGS) entry which is preliminary data.</text>
</comment>
<evidence type="ECO:0000259" key="12">
    <source>
        <dbReference type="PROSITE" id="PS50894"/>
    </source>
</evidence>
<dbReference type="Gene3D" id="3.30.565.10">
    <property type="entry name" value="Histidine kinase-like ATPase, C-terminal domain"/>
    <property type="match status" value="1"/>
</dbReference>
<name>A0ABQ3KBY0_9DEIO</name>
<dbReference type="InterPro" id="IPR051315">
    <property type="entry name" value="Bact_Chemotaxis_CheA"/>
</dbReference>
<evidence type="ECO:0000259" key="11">
    <source>
        <dbReference type="PROSITE" id="PS50851"/>
    </source>
</evidence>
<dbReference type="CDD" id="cd00088">
    <property type="entry name" value="HPT"/>
    <property type="match status" value="2"/>
</dbReference>
<dbReference type="CDD" id="cd00156">
    <property type="entry name" value="REC"/>
    <property type="match status" value="1"/>
</dbReference>
<feature type="compositionally biased region" description="Low complexity" evidence="8">
    <location>
        <begin position="323"/>
        <end position="332"/>
    </location>
</feature>
<feature type="domain" description="HPt" evidence="12">
    <location>
        <begin position="355"/>
        <end position="452"/>
    </location>
</feature>
<dbReference type="InterPro" id="IPR036097">
    <property type="entry name" value="HisK_dim/P_sf"/>
</dbReference>
<evidence type="ECO:0000256" key="2">
    <source>
        <dbReference type="ARBA" id="ARBA00012438"/>
    </source>
</evidence>
<dbReference type="RefSeq" id="WP_189644093.1">
    <property type="nucleotide sequence ID" value="NZ_BNAL01000053.1"/>
</dbReference>
<dbReference type="EC" id="2.7.13.3" evidence="2"/>
<evidence type="ECO:0000256" key="7">
    <source>
        <dbReference type="PROSITE-ProRule" id="PRU00169"/>
    </source>
</evidence>
<dbReference type="Gene3D" id="1.20.120.160">
    <property type="entry name" value="HPT domain"/>
    <property type="match status" value="3"/>
</dbReference>
<dbReference type="SMART" id="SM00448">
    <property type="entry name" value="REC"/>
    <property type="match status" value="1"/>
</dbReference>
<dbReference type="Pfam" id="PF01584">
    <property type="entry name" value="CheW"/>
    <property type="match status" value="1"/>
</dbReference>
<accession>A0ABQ3KBY0</accession>
<dbReference type="EMBL" id="BNAL01000053">
    <property type="protein sequence ID" value="GHG11679.1"/>
    <property type="molecule type" value="Genomic_DNA"/>
</dbReference>
<dbReference type="InterPro" id="IPR002545">
    <property type="entry name" value="CheW-lke_dom"/>
</dbReference>
<dbReference type="InterPro" id="IPR036641">
    <property type="entry name" value="HPT_dom_sf"/>
</dbReference>
<evidence type="ECO:0000256" key="4">
    <source>
        <dbReference type="ARBA" id="ARBA00022679"/>
    </source>
</evidence>
<dbReference type="PROSITE" id="PS50109">
    <property type="entry name" value="HIS_KIN"/>
    <property type="match status" value="1"/>
</dbReference>
<dbReference type="InterPro" id="IPR004358">
    <property type="entry name" value="Sig_transdc_His_kin-like_C"/>
</dbReference>
<gene>
    <name evidence="13" type="ORF">GCM10017783_25020</name>
</gene>
<dbReference type="SUPFAM" id="SSF52172">
    <property type="entry name" value="CheY-like"/>
    <property type="match status" value="1"/>
</dbReference>
<evidence type="ECO:0000313" key="14">
    <source>
        <dbReference type="Proteomes" id="UP000632154"/>
    </source>
</evidence>
<evidence type="ECO:0000256" key="6">
    <source>
        <dbReference type="PROSITE-ProRule" id="PRU00110"/>
    </source>
</evidence>
<feature type="modified residue" description="Phosphohistidine" evidence="6">
    <location>
        <position position="51"/>
    </location>
</feature>
<evidence type="ECO:0000256" key="3">
    <source>
        <dbReference type="ARBA" id="ARBA00022553"/>
    </source>
</evidence>
<dbReference type="InterPro" id="IPR037006">
    <property type="entry name" value="CheA-like_homodim_sf"/>
</dbReference>
<dbReference type="Pfam" id="PF02895">
    <property type="entry name" value="H-kinase_dim"/>
    <property type="match status" value="1"/>
</dbReference>
<dbReference type="InterPro" id="IPR036061">
    <property type="entry name" value="CheW-like_dom_sf"/>
</dbReference>
<feature type="region of interest" description="Disordered" evidence="8">
    <location>
        <begin position="320"/>
        <end position="349"/>
    </location>
</feature>
<feature type="domain" description="HPt" evidence="12">
    <location>
        <begin position="1"/>
        <end position="111"/>
    </location>
</feature>
<feature type="domain" description="Response regulatory" evidence="10">
    <location>
        <begin position="992"/>
        <end position="1109"/>
    </location>
</feature>
<sequence length="1112" mass="121081">MTTANNELLHFFFEDVRGTMSGIDERLQQLKRTQSYEDAASQMEALGVLTHRLRGTAGLYGFPQMAQLASVAERLLMPRPRLKPELQSTYTDVMDGIVAALQGAISQAETTGSEGSLGLTFAQSSAAQKMGELLRAQPEAFHLARGHLRGQGAEHEAARPDMAELGTDASAQTAAVVTDRLSQQLQDFARDNAEVWEYFAPEVQEYLDALQLGLGAAEPDIDALFRSAHTIKGSSYMVGLQPLGDFAHRMEDLLGAVREERQELEGPAADTLELASSLMAQMLQVAGGERAELDEPAERLATRLQLLAGGHDWAEVVARETQRAAAQQAAQAPDQGDEQHSESASSTLERELHTFGRDNAEVMEYFAPEVQEHIDALRAQLGGSADINELFRSAHTIKGSSYMVGLQPLGDFAHRLEDLFGAVRDGTQQLSAPVVDTIDQAVDVLARMLELSQGGSGTVSADASLLGERLQQLALGRSWDSVLESEQAAALRTAAPVAPVSSPALLPARTSVRVDTRRLEDLMEQVGDLVVSRARLEQALGQFAALQSALDQSQARFSRTVRDFEERYLNPDMVTGGTADTGRAPVLGTDLSEQFDELEFDTYNDLNILARSMTELAADFSEVRSRFEQGLRTLQEESEDLGKLTRRLRLDLSRTSRVPFSGTASRLRRWAREREDRLQLHVEGESTEVDTAVLQQLAEPLLHLLNNAASHGIDAPEVRRAAGKPEQGQVTVRVGEVGNFLEVTVADDGQGLNHDAIRVRALEKGLRSAQELDQMSEADLARLILLPGLSTAQTVSAEAGRGVGMDVVASTLRQMGGDLLIQTESGIGTAFTMRIPTNQRITDLLTCRVGNSEVAFSVGTVRVLLERRAGELLSGQHGPELLLNGERLPVIDLRRIWGVDEPSETYNLVVLNLVTGDVAVRVDAFGEINEAAVGALGSALAQLDYLSGTAISAGGQPMPIIDPAGVARLARRRETWLRPESRNTAETRQAARVLLVDDSLSVRRLVSRMLERGGYEVVTAVDGQEALDLLQLDPRFSLVISDLEMPRMNGYELLSALRARPATADLPLVVMTTRAGEKHQRLAFQLGANDYFSKPVDEALLLRRLGSMVESR</sequence>
<feature type="modified residue" description="Phosphohistidine" evidence="6">
    <location>
        <position position="229"/>
    </location>
</feature>
<feature type="domain" description="Histidine kinase" evidence="9">
    <location>
        <begin position="597"/>
        <end position="839"/>
    </location>
</feature>
<comment type="catalytic activity">
    <reaction evidence="1">
        <text>ATP + protein L-histidine = ADP + protein N-phospho-L-histidine.</text>
        <dbReference type="EC" id="2.7.13.3"/>
    </reaction>
</comment>
<dbReference type="Gene3D" id="1.10.287.560">
    <property type="entry name" value="Histidine kinase CheA-like, homodimeric domain"/>
    <property type="match status" value="1"/>
</dbReference>
<keyword evidence="4" id="KW-0808">Transferase</keyword>
<dbReference type="InterPro" id="IPR036890">
    <property type="entry name" value="HATPase_C_sf"/>
</dbReference>
<dbReference type="SUPFAM" id="SSF47226">
    <property type="entry name" value="Histidine-containing phosphotransfer domain, HPT domain"/>
    <property type="match status" value="3"/>
</dbReference>
<dbReference type="SUPFAM" id="SSF50341">
    <property type="entry name" value="CheW-like"/>
    <property type="match status" value="1"/>
</dbReference>
<evidence type="ECO:0000313" key="13">
    <source>
        <dbReference type="EMBL" id="GHG11679.1"/>
    </source>
</evidence>
<reference evidence="14" key="1">
    <citation type="journal article" date="2019" name="Int. J. Syst. Evol. Microbiol.">
        <title>The Global Catalogue of Microorganisms (GCM) 10K type strain sequencing project: providing services to taxonomists for standard genome sequencing and annotation.</title>
        <authorList>
            <consortium name="The Broad Institute Genomics Platform"/>
            <consortium name="The Broad Institute Genome Sequencing Center for Infectious Disease"/>
            <person name="Wu L."/>
            <person name="Ma J."/>
        </authorList>
    </citation>
    <scope>NUCLEOTIDE SEQUENCE [LARGE SCALE GENOMIC DNA]</scope>
    <source>
        <strain evidence="14">CGMCC 1.18439</strain>
    </source>
</reference>
<keyword evidence="5" id="KW-0418">Kinase</keyword>
<evidence type="ECO:0000256" key="1">
    <source>
        <dbReference type="ARBA" id="ARBA00000085"/>
    </source>
</evidence>
<dbReference type="InterPro" id="IPR005467">
    <property type="entry name" value="His_kinase_dom"/>
</dbReference>
<dbReference type="InterPro" id="IPR008207">
    <property type="entry name" value="Sig_transdc_His_kin_Hpt_dom"/>
</dbReference>
<protein>
    <recommendedName>
        <fullName evidence="2">histidine kinase</fullName>
        <ecNumber evidence="2">2.7.13.3</ecNumber>
    </recommendedName>
</protein>
<dbReference type="PRINTS" id="PR00344">
    <property type="entry name" value="BCTRLSENSOR"/>
</dbReference>
<dbReference type="PROSITE" id="PS50894">
    <property type="entry name" value="HPT"/>
    <property type="match status" value="3"/>
</dbReference>
<dbReference type="Pfam" id="PF02518">
    <property type="entry name" value="HATPase_c"/>
    <property type="match status" value="1"/>
</dbReference>
<dbReference type="Pfam" id="PF00072">
    <property type="entry name" value="Response_reg"/>
    <property type="match status" value="1"/>
</dbReference>
<feature type="modified residue" description="Phosphohistidine" evidence="6">
    <location>
        <position position="395"/>
    </location>
</feature>
<dbReference type="SMART" id="SM01231">
    <property type="entry name" value="H-kinase_dim"/>
    <property type="match status" value="1"/>
</dbReference>
<keyword evidence="3 7" id="KW-0597">Phosphoprotein</keyword>
<dbReference type="Proteomes" id="UP000632154">
    <property type="component" value="Unassembled WGS sequence"/>
</dbReference>
<dbReference type="InterPro" id="IPR011006">
    <property type="entry name" value="CheY-like_superfamily"/>
</dbReference>
<evidence type="ECO:0000256" key="5">
    <source>
        <dbReference type="ARBA" id="ARBA00022777"/>
    </source>
</evidence>
<proteinExistence type="predicted"/>
<dbReference type="InterPro" id="IPR003594">
    <property type="entry name" value="HATPase_dom"/>
</dbReference>
<dbReference type="InterPro" id="IPR001789">
    <property type="entry name" value="Sig_transdc_resp-reg_receiver"/>
</dbReference>
<dbReference type="PROSITE" id="PS50110">
    <property type="entry name" value="RESPONSE_REGULATORY"/>
    <property type="match status" value="1"/>
</dbReference>
<dbReference type="Pfam" id="PF01627">
    <property type="entry name" value="Hpt"/>
    <property type="match status" value="3"/>
</dbReference>
<dbReference type="SUPFAM" id="SSF47384">
    <property type="entry name" value="Homodimeric domain of signal transducing histidine kinase"/>
    <property type="match status" value="1"/>
</dbReference>
<dbReference type="SMART" id="SM00073">
    <property type="entry name" value="HPT"/>
    <property type="match status" value="3"/>
</dbReference>
<dbReference type="InterPro" id="IPR004105">
    <property type="entry name" value="CheA-like_dim"/>
</dbReference>
<feature type="domain" description="CheW-like" evidence="11">
    <location>
        <begin position="841"/>
        <end position="972"/>
    </location>
</feature>
<dbReference type="SUPFAM" id="SSF55874">
    <property type="entry name" value="ATPase domain of HSP90 chaperone/DNA topoisomerase II/histidine kinase"/>
    <property type="match status" value="1"/>
</dbReference>
<dbReference type="SMART" id="SM00260">
    <property type="entry name" value="CheW"/>
    <property type="match status" value="1"/>
</dbReference>
<feature type="modified residue" description="4-aspartylphosphate" evidence="7">
    <location>
        <position position="1042"/>
    </location>
</feature>
<dbReference type="PANTHER" id="PTHR43395:SF1">
    <property type="entry name" value="CHEMOTAXIS PROTEIN CHEA"/>
    <property type="match status" value="1"/>
</dbReference>
<dbReference type="PANTHER" id="PTHR43395">
    <property type="entry name" value="SENSOR HISTIDINE KINASE CHEA"/>
    <property type="match status" value="1"/>
</dbReference>
<dbReference type="PROSITE" id="PS50851">
    <property type="entry name" value="CHEW"/>
    <property type="match status" value="1"/>
</dbReference>
<organism evidence="13 14">
    <name type="scientific">Deinococcus piscis</name>
    <dbReference type="NCBI Taxonomy" id="394230"/>
    <lineage>
        <taxon>Bacteria</taxon>
        <taxon>Thermotogati</taxon>
        <taxon>Deinococcota</taxon>
        <taxon>Deinococci</taxon>
        <taxon>Deinococcales</taxon>
        <taxon>Deinococcaceae</taxon>
        <taxon>Deinococcus</taxon>
    </lineage>
</organism>
<evidence type="ECO:0000259" key="10">
    <source>
        <dbReference type="PROSITE" id="PS50110"/>
    </source>
</evidence>
<evidence type="ECO:0000259" key="9">
    <source>
        <dbReference type="PROSITE" id="PS50109"/>
    </source>
</evidence>
<evidence type="ECO:0000256" key="8">
    <source>
        <dbReference type="SAM" id="MobiDB-lite"/>
    </source>
</evidence>
<dbReference type="SMART" id="SM00387">
    <property type="entry name" value="HATPase_c"/>
    <property type="match status" value="1"/>
</dbReference>
<dbReference type="Gene3D" id="3.40.50.2300">
    <property type="match status" value="1"/>
</dbReference>